<proteinExistence type="predicted"/>
<keyword evidence="1" id="KW-0863">Zinc-finger</keyword>
<name>A0A7J7MWY1_9MAGN</name>
<feature type="compositionally biased region" description="Basic and acidic residues" evidence="2">
    <location>
        <begin position="113"/>
        <end position="127"/>
    </location>
</feature>
<dbReference type="PANTHER" id="PTHR38160:SF1">
    <property type="entry name" value="ZINC FINGER CCCH DOMAIN-CONTAINING PROTEIN 40"/>
    <property type="match status" value="1"/>
</dbReference>
<gene>
    <name evidence="4" type="ORF">GIB67_032222</name>
</gene>
<dbReference type="PROSITE" id="PS50103">
    <property type="entry name" value="ZF_C3H1"/>
    <property type="match status" value="1"/>
</dbReference>
<feature type="region of interest" description="Disordered" evidence="2">
    <location>
        <begin position="48"/>
        <end position="127"/>
    </location>
</feature>
<accession>A0A7J7MWY1</accession>
<evidence type="ECO:0000259" key="3">
    <source>
        <dbReference type="PROSITE" id="PS50103"/>
    </source>
</evidence>
<dbReference type="PANTHER" id="PTHR38160">
    <property type="entry name" value="ZINC FINGER CCCH DOMAIN-CONTAINING PROTEIN 40"/>
    <property type="match status" value="1"/>
</dbReference>
<keyword evidence="1" id="KW-0862">Zinc</keyword>
<sequence>MVQGNLFKTKLCVLYKRGRCSRLNCSFAHGDKELRAFSASSNVRRDYRGNDLRDKLDRRHSPQRRYSPGGRDLSHGRSSSQSPERSQRRRRSRQHLVGQSELSGSLKISDSADGSKERKFKSSDAKDNLEEQLKQVQLDIQVLDGNKCQREIYLEQCIQEFNALTSRNEELETQLSKEKETHKRLQARLQRMGDQLISDGSRHSVNDEDSSVNIVSDGEPNNYSGMSPTNEVQNHASSGKKRSYTSLAAVEEAKAEYPRKSLVGTTRLEKLTRLEGPNTFSENNSKEADALSKDLMIGSNGHRSGTNEEKHKRRKSNPLSIAYVEKVKVFNQGHMCLPTSIASHAVDEFIDVVEVEEKIEGAEYEPTGFTENRTAEKKTSFLYLPPPPPGPPPNAYNKVVQYKSQGDIEVELDLKG</sequence>
<feature type="compositionally biased region" description="Polar residues" evidence="2">
    <location>
        <begin position="211"/>
        <end position="237"/>
    </location>
</feature>
<dbReference type="OrthoDB" id="665283at2759"/>
<feature type="region of interest" description="Disordered" evidence="2">
    <location>
        <begin position="274"/>
        <end position="316"/>
    </location>
</feature>
<dbReference type="InterPro" id="IPR000571">
    <property type="entry name" value="Znf_CCCH"/>
</dbReference>
<feature type="region of interest" description="Disordered" evidence="2">
    <location>
        <begin position="198"/>
        <end position="240"/>
    </location>
</feature>
<keyword evidence="5" id="KW-1185">Reference proteome</keyword>
<evidence type="ECO:0000256" key="2">
    <source>
        <dbReference type="SAM" id="MobiDB-lite"/>
    </source>
</evidence>
<comment type="caution">
    <text evidence="4">The sequence shown here is derived from an EMBL/GenBank/DDBJ whole genome shotgun (WGS) entry which is preliminary data.</text>
</comment>
<dbReference type="Gene3D" id="4.10.1000.10">
    <property type="entry name" value="Zinc finger, CCCH-type"/>
    <property type="match status" value="1"/>
</dbReference>
<feature type="domain" description="C3H1-type" evidence="3">
    <location>
        <begin position="6"/>
        <end position="32"/>
    </location>
</feature>
<evidence type="ECO:0000313" key="4">
    <source>
        <dbReference type="EMBL" id="KAF6159451.1"/>
    </source>
</evidence>
<organism evidence="4 5">
    <name type="scientific">Kingdonia uniflora</name>
    <dbReference type="NCBI Taxonomy" id="39325"/>
    <lineage>
        <taxon>Eukaryota</taxon>
        <taxon>Viridiplantae</taxon>
        <taxon>Streptophyta</taxon>
        <taxon>Embryophyta</taxon>
        <taxon>Tracheophyta</taxon>
        <taxon>Spermatophyta</taxon>
        <taxon>Magnoliopsida</taxon>
        <taxon>Ranunculales</taxon>
        <taxon>Circaeasteraceae</taxon>
        <taxon>Kingdonia</taxon>
    </lineage>
</organism>
<feature type="zinc finger region" description="C3H1-type" evidence="1">
    <location>
        <begin position="6"/>
        <end position="32"/>
    </location>
</feature>
<feature type="compositionally biased region" description="Basic and acidic residues" evidence="2">
    <location>
        <begin position="48"/>
        <end position="60"/>
    </location>
</feature>
<dbReference type="InterPro" id="IPR045868">
    <property type="entry name" value="Znf_C3H13/40"/>
</dbReference>
<dbReference type="AlphaFoldDB" id="A0A7J7MWY1"/>
<evidence type="ECO:0000256" key="1">
    <source>
        <dbReference type="PROSITE-ProRule" id="PRU00723"/>
    </source>
</evidence>
<dbReference type="GO" id="GO:0008270">
    <property type="term" value="F:zinc ion binding"/>
    <property type="evidence" value="ECO:0007669"/>
    <property type="project" value="UniProtKB-KW"/>
</dbReference>
<keyword evidence="1" id="KW-0479">Metal-binding</keyword>
<protein>
    <recommendedName>
        <fullName evidence="3">C3H1-type domain-containing protein</fullName>
    </recommendedName>
</protein>
<dbReference type="EMBL" id="JACGCM010001193">
    <property type="protein sequence ID" value="KAF6159451.1"/>
    <property type="molecule type" value="Genomic_DNA"/>
</dbReference>
<evidence type="ECO:0000313" key="5">
    <source>
        <dbReference type="Proteomes" id="UP000541444"/>
    </source>
</evidence>
<reference evidence="4 5" key="1">
    <citation type="journal article" date="2020" name="IScience">
        <title>Genome Sequencing of the Endangered Kingdonia uniflora (Circaeasteraceae, Ranunculales) Reveals Potential Mechanisms of Evolutionary Specialization.</title>
        <authorList>
            <person name="Sun Y."/>
            <person name="Deng T."/>
            <person name="Zhang A."/>
            <person name="Moore M.J."/>
            <person name="Landis J.B."/>
            <person name="Lin N."/>
            <person name="Zhang H."/>
            <person name="Zhang X."/>
            <person name="Huang J."/>
            <person name="Zhang X."/>
            <person name="Sun H."/>
            <person name="Wang H."/>
        </authorList>
    </citation>
    <scope>NUCLEOTIDE SEQUENCE [LARGE SCALE GENOMIC DNA]</scope>
    <source>
        <strain evidence="4">TB1705</strain>
        <tissue evidence="4">Leaf</tissue>
    </source>
</reference>
<dbReference type="Proteomes" id="UP000541444">
    <property type="component" value="Unassembled WGS sequence"/>
</dbReference>